<dbReference type="PANTHER" id="PTHR36448:SF3">
    <property type="entry name" value="CUPIN TYPE-2 DOMAIN-CONTAINING PROTEIN"/>
    <property type="match status" value="1"/>
</dbReference>
<name>A0A6A6SMI6_9PLEO</name>
<dbReference type="Gene3D" id="2.60.120.10">
    <property type="entry name" value="Jelly Rolls"/>
    <property type="match status" value="1"/>
</dbReference>
<organism evidence="1 2">
    <name type="scientific">Lophiostoma macrostomum CBS 122681</name>
    <dbReference type="NCBI Taxonomy" id="1314788"/>
    <lineage>
        <taxon>Eukaryota</taxon>
        <taxon>Fungi</taxon>
        <taxon>Dikarya</taxon>
        <taxon>Ascomycota</taxon>
        <taxon>Pezizomycotina</taxon>
        <taxon>Dothideomycetes</taxon>
        <taxon>Pleosporomycetidae</taxon>
        <taxon>Pleosporales</taxon>
        <taxon>Lophiostomataceae</taxon>
        <taxon>Lophiostoma</taxon>
    </lineage>
</organism>
<dbReference type="PANTHER" id="PTHR36448">
    <property type="entry name" value="BLR7373 PROTEIN"/>
    <property type="match status" value="1"/>
</dbReference>
<dbReference type="CDD" id="cd02219">
    <property type="entry name" value="cupin_YjlB-like"/>
    <property type="match status" value="1"/>
</dbReference>
<evidence type="ECO:0000313" key="2">
    <source>
        <dbReference type="Proteomes" id="UP000799324"/>
    </source>
</evidence>
<dbReference type="Proteomes" id="UP000799324">
    <property type="component" value="Unassembled WGS sequence"/>
</dbReference>
<dbReference type="InterPro" id="IPR011051">
    <property type="entry name" value="RmlC_Cupin_sf"/>
</dbReference>
<evidence type="ECO:0000313" key="1">
    <source>
        <dbReference type="EMBL" id="KAF2649056.1"/>
    </source>
</evidence>
<dbReference type="InterPro" id="IPR014710">
    <property type="entry name" value="RmlC-like_jellyroll"/>
</dbReference>
<keyword evidence="2" id="KW-1185">Reference proteome</keyword>
<accession>A0A6A6SMI6</accession>
<reference evidence="1" key="1">
    <citation type="journal article" date="2020" name="Stud. Mycol.">
        <title>101 Dothideomycetes genomes: a test case for predicting lifestyles and emergence of pathogens.</title>
        <authorList>
            <person name="Haridas S."/>
            <person name="Albert R."/>
            <person name="Binder M."/>
            <person name="Bloem J."/>
            <person name="Labutti K."/>
            <person name="Salamov A."/>
            <person name="Andreopoulos B."/>
            <person name="Baker S."/>
            <person name="Barry K."/>
            <person name="Bills G."/>
            <person name="Bluhm B."/>
            <person name="Cannon C."/>
            <person name="Castanera R."/>
            <person name="Culley D."/>
            <person name="Daum C."/>
            <person name="Ezra D."/>
            <person name="Gonzalez J."/>
            <person name="Henrissat B."/>
            <person name="Kuo A."/>
            <person name="Liang C."/>
            <person name="Lipzen A."/>
            <person name="Lutzoni F."/>
            <person name="Magnuson J."/>
            <person name="Mondo S."/>
            <person name="Nolan M."/>
            <person name="Ohm R."/>
            <person name="Pangilinan J."/>
            <person name="Park H.-J."/>
            <person name="Ramirez L."/>
            <person name="Alfaro M."/>
            <person name="Sun H."/>
            <person name="Tritt A."/>
            <person name="Yoshinaga Y."/>
            <person name="Zwiers L.-H."/>
            <person name="Turgeon B."/>
            <person name="Goodwin S."/>
            <person name="Spatafora J."/>
            <person name="Crous P."/>
            <person name="Grigoriev I."/>
        </authorList>
    </citation>
    <scope>NUCLEOTIDE SEQUENCE</scope>
    <source>
        <strain evidence="1">CBS 122681</strain>
    </source>
</reference>
<dbReference type="EMBL" id="MU004509">
    <property type="protein sequence ID" value="KAF2649056.1"/>
    <property type="molecule type" value="Genomic_DNA"/>
</dbReference>
<dbReference type="SUPFAM" id="SSF51182">
    <property type="entry name" value="RmlC-like cupins"/>
    <property type="match status" value="1"/>
</dbReference>
<sequence>MVEVKTYTIPPTRLIPNSPYKLLHYPGLLLKETESPSAITETVFDRFAQNGWQCQWIARYGPTQISHYHSGAHECMAVISGEGAAIRFGVADTSEDLEESTRGHGFEAGGVTVQAGRGDVFVVPAGVAHKTHFPKPDLPEGEGLRFFSPEKAHELSEADAKRILTDVKVEGEFMMMGAYPVGSAWDFAVGGDHEGRFGDVWNVPKPEKDPVLGLSEEGLKGLWREEEKLGVKTKANL</sequence>
<gene>
    <name evidence="1" type="ORF">K491DRAFT_698431</name>
</gene>
<dbReference type="OrthoDB" id="2446447at2759"/>
<dbReference type="InterPro" id="IPR047121">
    <property type="entry name" value="YjiB-like"/>
</dbReference>
<protein>
    <submittedName>
        <fullName evidence="1">Uncharacterized protein</fullName>
    </submittedName>
</protein>
<proteinExistence type="predicted"/>
<dbReference type="AlphaFoldDB" id="A0A6A6SMI6"/>